<sequence>MPTNKISAKLARPAFGPLAPKHQSALPELLTLGQERLVETLSLALKKPDANQHLLVGYYSDIDEDLLVDAIQARFKISSAYVNQSTTKAKLIGTKESPGLIANTDLLVISAECLVRQKQIAKALLTEIQTGCQAVVMILGRIHWLDYLREQHEGINAGFPLVTELMHEITANSDNLQSYVDYLFQLANAAQVELADSAYPELMGYASWQCEHQQKLTLASRPLLNLIRQGQLFSEGQQVTGDDIGKAWTHRNYRVNVQQALSLQSFTEDFVRLKTQGLEVGQINALTVIDSQDFSYGEPARVTATVHYGDGEVADIERKSELGGNIHAKGMMILSACLYRIFGKDEPLHLNANIVFEQSYQEIDGDSASLAEYCALISAISEVPVNQELAVTGAIDQFGQVQAIGGVNEKVEGFYRLCQARGLSGQQGVLLPSSNIVQLHLDPEIVEAIEKEKFHLYAVDHIDQAIELLLGKSVGIADERGRFSEDSVYALVQARLEQLAGEIDEPLSIWQRLINKLT</sequence>
<feature type="active site" evidence="1">
    <location>
        <position position="410"/>
    </location>
</feature>
<dbReference type="Pfam" id="PF20436">
    <property type="entry name" value="LonB_AAA-LID"/>
    <property type="match status" value="1"/>
</dbReference>
<keyword evidence="4" id="KW-1185">Reference proteome</keyword>
<dbReference type="Gene3D" id="3.30.230.10">
    <property type="match status" value="1"/>
</dbReference>
<dbReference type="GO" id="GO:0004176">
    <property type="term" value="F:ATP-dependent peptidase activity"/>
    <property type="evidence" value="ECO:0007669"/>
    <property type="project" value="UniProtKB-UniRule"/>
</dbReference>
<dbReference type="PANTHER" id="PTHR10046">
    <property type="entry name" value="ATP DEPENDENT LON PROTEASE FAMILY MEMBER"/>
    <property type="match status" value="1"/>
</dbReference>
<dbReference type="InterPro" id="IPR014721">
    <property type="entry name" value="Ribsml_uS5_D2-typ_fold_subgr"/>
</dbReference>
<reference evidence="3" key="1">
    <citation type="journal article" date="2014" name="Int. J. Syst. Evol. Microbiol.">
        <title>Complete genome sequence of Corynebacterium casei LMG S-19264T (=DSM 44701T), isolated from a smear-ripened cheese.</title>
        <authorList>
            <consortium name="US DOE Joint Genome Institute (JGI-PGF)"/>
            <person name="Walter F."/>
            <person name="Albersmeier A."/>
            <person name="Kalinowski J."/>
            <person name="Ruckert C."/>
        </authorList>
    </citation>
    <scope>NUCLEOTIDE SEQUENCE</scope>
    <source>
        <strain evidence="3">NBRC 101628</strain>
    </source>
</reference>
<dbReference type="EC" id="3.4.21.53" evidence="1"/>
<accession>A0AA37VVE5</accession>
<dbReference type="AlphaFoldDB" id="A0AA37VVE5"/>
<feature type="domain" description="Lon proteolytic" evidence="2">
    <location>
        <begin position="277"/>
        <end position="472"/>
    </location>
</feature>
<evidence type="ECO:0000313" key="3">
    <source>
        <dbReference type="EMBL" id="GLP96011.1"/>
    </source>
</evidence>
<comment type="similarity">
    <text evidence="1">Belongs to the peptidase S16 family.</text>
</comment>
<keyword evidence="1" id="KW-0720">Serine protease</keyword>
<proteinExistence type="inferred from homology"/>
<dbReference type="Proteomes" id="UP001161422">
    <property type="component" value="Unassembled WGS sequence"/>
</dbReference>
<dbReference type="GO" id="GO:0005524">
    <property type="term" value="F:ATP binding"/>
    <property type="evidence" value="ECO:0007669"/>
    <property type="project" value="InterPro"/>
</dbReference>
<dbReference type="SUPFAM" id="SSF54211">
    <property type="entry name" value="Ribosomal protein S5 domain 2-like"/>
    <property type="match status" value="1"/>
</dbReference>
<reference evidence="3" key="2">
    <citation type="submission" date="2023-01" db="EMBL/GenBank/DDBJ databases">
        <title>Draft genome sequence of Paraferrimonas sedimenticola strain NBRC 101628.</title>
        <authorList>
            <person name="Sun Q."/>
            <person name="Mori K."/>
        </authorList>
    </citation>
    <scope>NUCLEOTIDE SEQUENCE</scope>
    <source>
        <strain evidence="3">NBRC 101628</strain>
    </source>
</reference>
<dbReference type="EMBL" id="BSNC01000004">
    <property type="protein sequence ID" value="GLP96011.1"/>
    <property type="molecule type" value="Genomic_DNA"/>
</dbReference>
<dbReference type="RefSeq" id="WP_095506983.1">
    <property type="nucleotide sequence ID" value="NZ_BSNC01000004.1"/>
</dbReference>
<evidence type="ECO:0000256" key="1">
    <source>
        <dbReference type="PROSITE-ProRule" id="PRU01122"/>
    </source>
</evidence>
<dbReference type="PROSITE" id="PS51786">
    <property type="entry name" value="LON_PROTEOLYTIC"/>
    <property type="match status" value="1"/>
</dbReference>
<protein>
    <recommendedName>
        <fullName evidence="1">endopeptidase La</fullName>
        <ecNumber evidence="1">3.4.21.53</ecNumber>
    </recommendedName>
</protein>
<dbReference type="InterPro" id="IPR046843">
    <property type="entry name" value="LonB_AAA-LID"/>
</dbReference>
<evidence type="ECO:0000259" key="2">
    <source>
        <dbReference type="PROSITE" id="PS51786"/>
    </source>
</evidence>
<keyword evidence="1 3" id="KW-0645">Protease</keyword>
<dbReference type="Pfam" id="PF05362">
    <property type="entry name" value="Lon_C"/>
    <property type="match status" value="1"/>
</dbReference>
<dbReference type="GO" id="GO:0004252">
    <property type="term" value="F:serine-type endopeptidase activity"/>
    <property type="evidence" value="ECO:0007669"/>
    <property type="project" value="UniProtKB-UniRule"/>
</dbReference>
<keyword evidence="1" id="KW-0378">Hydrolase</keyword>
<feature type="active site" evidence="1">
    <location>
        <position position="367"/>
    </location>
</feature>
<dbReference type="InterPro" id="IPR027065">
    <property type="entry name" value="Lon_Prtase"/>
</dbReference>
<comment type="catalytic activity">
    <reaction evidence="1">
        <text>Hydrolysis of proteins in presence of ATP.</text>
        <dbReference type="EC" id="3.4.21.53"/>
    </reaction>
</comment>
<comment type="caution">
    <text evidence="3">The sequence shown here is derived from an EMBL/GenBank/DDBJ whole genome shotgun (WGS) entry which is preliminary data.</text>
</comment>
<dbReference type="GO" id="GO:0030163">
    <property type="term" value="P:protein catabolic process"/>
    <property type="evidence" value="ECO:0007669"/>
    <property type="project" value="InterPro"/>
</dbReference>
<dbReference type="PRINTS" id="PR00830">
    <property type="entry name" value="ENDOLAPTASE"/>
</dbReference>
<name>A0AA37VVE5_9GAMM</name>
<evidence type="ECO:0000313" key="4">
    <source>
        <dbReference type="Proteomes" id="UP001161422"/>
    </source>
</evidence>
<dbReference type="InterPro" id="IPR020568">
    <property type="entry name" value="Ribosomal_Su5_D2-typ_SF"/>
</dbReference>
<dbReference type="GO" id="GO:0006508">
    <property type="term" value="P:proteolysis"/>
    <property type="evidence" value="ECO:0007669"/>
    <property type="project" value="UniProtKB-KW"/>
</dbReference>
<organism evidence="3 4">
    <name type="scientific">Paraferrimonas sedimenticola</name>
    <dbReference type="NCBI Taxonomy" id="375674"/>
    <lineage>
        <taxon>Bacteria</taxon>
        <taxon>Pseudomonadati</taxon>
        <taxon>Pseudomonadota</taxon>
        <taxon>Gammaproteobacteria</taxon>
        <taxon>Alteromonadales</taxon>
        <taxon>Ferrimonadaceae</taxon>
        <taxon>Paraferrimonas</taxon>
    </lineage>
</organism>
<gene>
    <name evidence="3" type="ORF">GCM10007895_13170</name>
</gene>
<dbReference type="InterPro" id="IPR008269">
    <property type="entry name" value="Lon_proteolytic"/>
</dbReference>